<dbReference type="InParanoid" id="S8FAI8"/>
<dbReference type="STRING" id="743788.S8FAI8"/>
<sequence>MSRLIVKNLPVYLTQDRLRKHFEGSDGPGGALTDVKLVFNADGTSRRFGFIGYKTPAEAERARNWFNRTYVDSSRIAVDIVDGARDAPPPRPNKRPRLGPSPAEVAAEASFSKADKPGAKPKDEKATKRKTGKDSQMEEYLQVMKPRTKKGPSWADHDILPQPSSSHTSVAARKLDDANGGSVKQKRKQKHDADAADGIEDTTEPDAADAVSDMDWFKQRTKAVLNGPEVATERAFEQSEDEVEEEGTDDDGESQAEPSPDPLKAAILQTSRLFLRNLAFSCTEDELRELCEPYGTVSQVHIPLDATTKQPKGLAYVTFAEPAKALAAYEVLDKTSFQGRLLHILPAVDRKGKAEVGDGGGKKSVKEDREAKRKAGAGREFNWAMLYMNADAVASSIADRMNIPKSEILNSELDNAAVKLALAETHIINETKSFLEQHGVVLESFATKRPQRSDTVLLVKNIPYGTSADTLRTMFGSHGELRRVLVPPAGTLAVVEYEHAADAKTAFRALAYRRLGDSIMYLEKAPLGVFVESTDPQVAAAEPVVAAGVKPIAAPVSVDAVVDASDAEAGEPPLSAGTTLFVKNLAFSTTAEGLVAALRHLPGFAFARVQTKIDPARPGVRLSMGYGFVGFKTKDEAKRGLKSLEGFVLDGHVLTVKWAGRGADEAEGAEAKGKPKSAKMIVKNVPFEATKKDIQQLFGAHAQLKSVRLPRKFDKRTRGFAFLEFVSPHEAARAYAALRHTHLLGRHLVLEWAEDGAADIEELRKKAGVGYGAGKEMPGRKRKVRMEDKDGEDVDDV</sequence>
<feature type="domain" description="RRM" evidence="11">
    <location>
        <begin position="271"/>
        <end position="349"/>
    </location>
</feature>
<feature type="compositionally biased region" description="Acidic residues" evidence="10">
    <location>
        <begin position="195"/>
        <end position="207"/>
    </location>
</feature>
<dbReference type="InterPro" id="IPR012677">
    <property type="entry name" value="Nucleotide-bd_a/b_plait_sf"/>
</dbReference>
<dbReference type="InterPro" id="IPR034482">
    <property type="entry name" value="Mrd1_RRM3"/>
</dbReference>
<evidence type="ECO:0000256" key="3">
    <source>
        <dbReference type="ARBA" id="ARBA00013428"/>
    </source>
</evidence>
<evidence type="ECO:0000256" key="8">
    <source>
        <dbReference type="ARBA" id="ARBA00023274"/>
    </source>
</evidence>
<keyword evidence="8" id="KW-0687">Ribonucleoprotein</keyword>
<evidence type="ECO:0000256" key="1">
    <source>
        <dbReference type="ARBA" id="ARBA00004123"/>
    </source>
</evidence>
<dbReference type="HOGENOM" id="CLU_008479_0_0_1"/>
<dbReference type="CDD" id="cd12568">
    <property type="entry name" value="RRM3_MRD1"/>
    <property type="match status" value="1"/>
</dbReference>
<dbReference type="EMBL" id="KE504204">
    <property type="protein sequence ID" value="EPS95604.1"/>
    <property type="molecule type" value="Genomic_DNA"/>
</dbReference>
<dbReference type="GO" id="GO:1990904">
    <property type="term" value="C:ribonucleoprotein complex"/>
    <property type="evidence" value="ECO:0007669"/>
    <property type="project" value="UniProtKB-KW"/>
</dbReference>
<evidence type="ECO:0000256" key="4">
    <source>
        <dbReference type="ARBA" id="ARBA00022552"/>
    </source>
</evidence>
<evidence type="ECO:0000256" key="6">
    <source>
        <dbReference type="ARBA" id="ARBA00022884"/>
    </source>
</evidence>
<evidence type="ECO:0000256" key="5">
    <source>
        <dbReference type="ARBA" id="ARBA00022737"/>
    </source>
</evidence>
<keyword evidence="5" id="KW-0677">Repeat</keyword>
<feature type="region of interest" description="Disordered" evidence="10">
    <location>
        <begin position="228"/>
        <end position="261"/>
    </location>
</feature>
<feature type="region of interest" description="Disordered" evidence="10">
    <location>
        <begin position="81"/>
        <end position="210"/>
    </location>
</feature>
<dbReference type="OrthoDB" id="439639at2759"/>
<evidence type="ECO:0000256" key="7">
    <source>
        <dbReference type="ARBA" id="ARBA00023242"/>
    </source>
</evidence>
<dbReference type="CDD" id="cd12320">
    <property type="entry name" value="RRM6_RBM19_RRM5_MRD1"/>
    <property type="match status" value="1"/>
</dbReference>
<evidence type="ECO:0000259" key="11">
    <source>
        <dbReference type="PROSITE" id="PS50102"/>
    </source>
</evidence>
<dbReference type="SMART" id="SM00360">
    <property type="entry name" value="RRM"/>
    <property type="match status" value="5"/>
</dbReference>
<dbReference type="SUPFAM" id="SSF54928">
    <property type="entry name" value="RNA-binding domain, RBD"/>
    <property type="match status" value="4"/>
</dbReference>
<feature type="region of interest" description="Disordered" evidence="10">
    <location>
        <begin position="352"/>
        <end position="373"/>
    </location>
</feature>
<feature type="domain" description="RRM" evidence="11">
    <location>
        <begin position="455"/>
        <end position="527"/>
    </location>
</feature>
<dbReference type="GO" id="GO:0003723">
    <property type="term" value="F:RNA binding"/>
    <property type="evidence" value="ECO:0007669"/>
    <property type="project" value="UniProtKB-UniRule"/>
</dbReference>
<gene>
    <name evidence="12" type="ORF">FOMPIDRAFT_1043518</name>
</gene>
<evidence type="ECO:0000313" key="12">
    <source>
        <dbReference type="EMBL" id="EPS95604.1"/>
    </source>
</evidence>
<name>S8FAI8_FOMSC</name>
<keyword evidence="6 9" id="KW-0694">RNA-binding</keyword>
<evidence type="ECO:0000256" key="2">
    <source>
        <dbReference type="ARBA" id="ARBA00008033"/>
    </source>
</evidence>
<evidence type="ECO:0000313" key="13">
    <source>
        <dbReference type="Proteomes" id="UP000015241"/>
    </source>
</evidence>
<dbReference type="CDD" id="cd12316">
    <property type="entry name" value="RRM3_RBM19_RRM2_MRD1"/>
    <property type="match status" value="1"/>
</dbReference>
<accession>S8FAI8</accession>
<reference evidence="12 13" key="1">
    <citation type="journal article" date="2012" name="Science">
        <title>The Paleozoic origin of enzymatic lignin decomposition reconstructed from 31 fungal genomes.</title>
        <authorList>
            <person name="Floudas D."/>
            <person name="Binder M."/>
            <person name="Riley R."/>
            <person name="Barry K."/>
            <person name="Blanchette R.A."/>
            <person name="Henrissat B."/>
            <person name="Martinez A.T."/>
            <person name="Otillar R."/>
            <person name="Spatafora J.W."/>
            <person name="Yadav J.S."/>
            <person name="Aerts A."/>
            <person name="Benoit I."/>
            <person name="Boyd A."/>
            <person name="Carlson A."/>
            <person name="Copeland A."/>
            <person name="Coutinho P.M."/>
            <person name="de Vries R.P."/>
            <person name="Ferreira P."/>
            <person name="Findley K."/>
            <person name="Foster B."/>
            <person name="Gaskell J."/>
            <person name="Glotzer D."/>
            <person name="Gorecki P."/>
            <person name="Heitman J."/>
            <person name="Hesse C."/>
            <person name="Hori C."/>
            <person name="Igarashi K."/>
            <person name="Jurgens J.A."/>
            <person name="Kallen N."/>
            <person name="Kersten P."/>
            <person name="Kohler A."/>
            <person name="Kuees U."/>
            <person name="Kumar T.K.A."/>
            <person name="Kuo A."/>
            <person name="LaButti K."/>
            <person name="Larrondo L.F."/>
            <person name="Lindquist E."/>
            <person name="Ling A."/>
            <person name="Lombard V."/>
            <person name="Lucas S."/>
            <person name="Lundell T."/>
            <person name="Martin R."/>
            <person name="McLaughlin D.J."/>
            <person name="Morgenstern I."/>
            <person name="Morin E."/>
            <person name="Murat C."/>
            <person name="Nagy L.G."/>
            <person name="Nolan M."/>
            <person name="Ohm R.A."/>
            <person name="Patyshakuliyeva A."/>
            <person name="Rokas A."/>
            <person name="Ruiz-Duenas F.J."/>
            <person name="Sabat G."/>
            <person name="Salamov A."/>
            <person name="Samejima M."/>
            <person name="Schmutz J."/>
            <person name="Slot J.C."/>
            <person name="St John F."/>
            <person name="Stenlid J."/>
            <person name="Sun H."/>
            <person name="Sun S."/>
            <person name="Syed K."/>
            <person name="Tsang A."/>
            <person name="Wiebenga A."/>
            <person name="Young D."/>
            <person name="Pisabarro A."/>
            <person name="Eastwood D.C."/>
            <person name="Martin F."/>
            <person name="Cullen D."/>
            <person name="Grigoriev I.V."/>
            <person name="Hibbett D.S."/>
        </authorList>
    </citation>
    <scope>NUCLEOTIDE SEQUENCE</scope>
    <source>
        <strain evidence="13">FP-58527</strain>
    </source>
</reference>
<protein>
    <recommendedName>
        <fullName evidence="3">Multiple RNA-binding domain-containing protein 1</fullName>
    </recommendedName>
</protein>
<comment type="similarity">
    <text evidence="2">Belongs to the RRM MRD1 family.</text>
</comment>
<dbReference type="PROSITE" id="PS50102">
    <property type="entry name" value="RRM"/>
    <property type="match status" value="5"/>
</dbReference>
<feature type="domain" description="RRM" evidence="11">
    <location>
        <begin position="2"/>
        <end position="83"/>
    </location>
</feature>
<dbReference type="PANTHER" id="PTHR10352">
    <property type="entry name" value="EUKARYOTIC TRANSLATION INITIATION FACTOR 3 SUBUNIT G"/>
    <property type="match status" value="1"/>
</dbReference>
<dbReference type="GO" id="GO:0005634">
    <property type="term" value="C:nucleus"/>
    <property type="evidence" value="ECO:0007669"/>
    <property type="project" value="UniProtKB-SubCell"/>
</dbReference>
<dbReference type="AlphaFoldDB" id="S8FAI8"/>
<dbReference type="FunCoup" id="S8FAI8">
    <property type="interactions" value="819"/>
</dbReference>
<evidence type="ECO:0000256" key="10">
    <source>
        <dbReference type="SAM" id="MobiDB-lite"/>
    </source>
</evidence>
<feature type="compositionally biased region" description="Acidic residues" evidence="10">
    <location>
        <begin position="238"/>
        <end position="254"/>
    </location>
</feature>
<dbReference type="InterPro" id="IPR035979">
    <property type="entry name" value="RBD_domain_sf"/>
</dbReference>
<dbReference type="InterPro" id="IPR000504">
    <property type="entry name" value="RRM_dom"/>
</dbReference>
<feature type="compositionally biased region" description="Basic and acidic residues" evidence="10">
    <location>
        <begin position="113"/>
        <end position="136"/>
    </location>
</feature>
<comment type="subcellular location">
    <subcellularLocation>
        <location evidence="1">Nucleus</location>
    </subcellularLocation>
</comment>
<dbReference type="Gene3D" id="3.30.70.330">
    <property type="match status" value="5"/>
</dbReference>
<dbReference type="GO" id="GO:0006364">
    <property type="term" value="P:rRNA processing"/>
    <property type="evidence" value="ECO:0007669"/>
    <property type="project" value="UniProtKB-KW"/>
</dbReference>
<keyword evidence="4" id="KW-0698">rRNA processing</keyword>
<keyword evidence="13" id="KW-1185">Reference proteome</keyword>
<dbReference type="Proteomes" id="UP000015241">
    <property type="component" value="Unassembled WGS sequence"/>
</dbReference>
<feature type="domain" description="RRM" evidence="11">
    <location>
        <begin position="578"/>
        <end position="661"/>
    </location>
</feature>
<feature type="domain" description="RRM" evidence="11">
    <location>
        <begin position="678"/>
        <end position="755"/>
    </location>
</feature>
<dbReference type="eggNOG" id="KOG0110">
    <property type="taxonomic scope" value="Eukaryota"/>
</dbReference>
<evidence type="ECO:0000256" key="9">
    <source>
        <dbReference type="PROSITE-ProRule" id="PRU00176"/>
    </source>
</evidence>
<dbReference type="CDD" id="cd12565">
    <property type="entry name" value="RRM1_MRD1"/>
    <property type="match status" value="1"/>
</dbReference>
<organism evidence="12 13">
    <name type="scientific">Fomitopsis schrenkii</name>
    <name type="common">Brown rot fungus</name>
    <dbReference type="NCBI Taxonomy" id="2126942"/>
    <lineage>
        <taxon>Eukaryota</taxon>
        <taxon>Fungi</taxon>
        <taxon>Dikarya</taxon>
        <taxon>Basidiomycota</taxon>
        <taxon>Agaricomycotina</taxon>
        <taxon>Agaricomycetes</taxon>
        <taxon>Polyporales</taxon>
        <taxon>Fomitopsis</taxon>
    </lineage>
</organism>
<feature type="region of interest" description="Disordered" evidence="10">
    <location>
        <begin position="771"/>
        <end position="797"/>
    </location>
</feature>
<proteinExistence type="inferred from homology"/>
<keyword evidence="7" id="KW-0539">Nucleus</keyword>
<dbReference type="Pfam" id="PF00076">
    <property type="entry name" value="RRM_1"/>
    <property type="match status" value="5"/>
</dbReference>